<reference evidence="2 3" key="1">
    <citation type="submission" date="2016-11" db="EMBL/GenBank/DDBJ databases">
        <title>Networking in microbes: conjugative elements and plasmids in the genus Alteromonas.</title>
        <authorList>
            <person name="Lopez-Perez M."/>
            <person name="Ramon-Marco N."/>
            <person name="Rodriguez-Valera F."/>
        </authorList>
    </citation>
    <scope>NUCLEOTIDE SEQUENCE [LARGE SCALE GENOMIC DNA]</scope>
    <source>
        <strain evidence="2 3">CP48</strain>
    </source>
</reference>
<gene>
    <name evidence="2" type="ORF">BM524_15790</name>
</gene>
<evidence type="ECO:0000313" key="3">
    <source>
        <dbReference type="Proteomes" id="UP000182101"/>
    </source>
</evidence>
<dbReference type="Proteomes" id="UP000182101">
    <property type="component" value="Chromosome"/>
</dbReference>
<dbReference type="EMBL" id="CP018024">
    <property type="protein sequence ID" value="APD91140.1"/>
    <property type="molecule type" value="Genomic_DNA"/>
</dbReference>
<sequence>MRMHISVNGLRFVFFINVLILVVSKIDYAIIIKVGFYYGFICHLTLATFLDHSLRQGLFR</sequence>
<evidence type="ECO:0000313" key="2">
    <source>
        <dbReference type="EMBL" id="APD91140.1"/>
    </source>
</evidence>
<accession>A0AAC9NS02</accession>
<proteinExistence type="predicted"/>
<feature type="transmembrane region" description="Helical" evidence="1">
    <location>
        <begin position="12"/>
        <end position="30"/>
    </location>
</feature>
<dbReference type="AlphaFoldDB" id="A0AAC9NS02"/>
<keyword evidence="1" id="KW-1133">Transmembrane helix</keyword>
<organism evidence="2 3">
    <name type="scientific">Alteromonas mediterranea</name>
    <dbReference type="NCBI Taxonomy" id="314275"/>
    <lineage>
        <taxon>Bacteria</taxon>
        <taxon>Pseudomonadati</taxon>
        <taxon>Pseudomonadota</taxon>
        <taxon>Gammaproteobacteria</taxon>
        <taxon>Alteromonadales</taxon>
        <taxon>Alteromonadaceae</taxon>
        <taxon>Alteromonas/Salinimonas group</taxon>
        <taxon>Alteromonas</taxon>
    </lineage>
</organism>
<feature type="transmembrane region" description="Helical" evidence="1">
    <location>
        <begin position="36"/>
        <end position="54"/>
    </location>
</feature>
<name>A0AAC9NS02_9ALTE</name>
<keyword evidence="1" id="KW-0812">Transmembrane</keyword>
<evidence type="ECO:0000256" key="1">
    <source>
        <dbReference type="SAM" id="Phobius"/>
    </source>
</evidence>
<protein>
    <submittedName>
        <fullName evidence="2">Uncharacterized protein</fullName>
    </submittedName>
</protein>
<keyword evidence="1" id="KW-0472">Membrane</keyword>